<feature type="compositionally biased region" description="Basic and acidic residues" evidence="1">
    <location>
        <begin position="692"/>
        <end position="717"/>
    </location>
</feature>
<dbReference type="OrthoDB" id="527209at2759"/>
<dbReference type="InParanoid" id="A0A6P8SDH0"/>
<sequence length="1098" mass="126480">MSGKEDEEKTAGSQWEEGSTASEGYAVDGQVLYEQEETSSRTLDTLNLTYISSNIFDPFHGTMAPGISISSQTEDSWLKRHYYRNMGGDVPRHLSEEKCLSTSCSSEKEIYSALAREFSDISILSDTEFTAAYLVLLEESLRTLPSVGPPTILAYKPESSEKDRIFPELEMLQDHFTYVPCEFCGRQLKPFPTYKQYLMDSSEELCSSTHRELMIPARREFFCCKQYQNLYEFLANEEKNLLNEDEIEPISTGPRKSYISEIEGQEKLLHDKQNILWSKSKTEALTGAQGDLERQTRPAKESQKFPQSKQMKLRQEEPLSVTSQKSLHSELERPRGKKKYDLSDYSDNEKDNMERKKKVKSLQAHKSHERSLERAKEKQDLSDFSDDVDHLQRGDKTKTIKATPRKSFSTKLKRQRVKKEQDFSDFSDDDHFQEKDESSTVSVALRKSQKKDETSSLSNGDTSDISDDDKDHVQRKGKTKTLKSTPRKSYGTKPKRHREKKKQDFSDFSDDDHFQEKDESSTVSVALRKSQKKDETSSLSNGDTSDISDDDKDHVQRKGKTKTLKSTPRKSYGTKPKRHREKKKQDFSDFSEDEDHFQEKDESSTVSLHKSHHERQRIGDEQDLSDFSDDEDDYLRTKHKAKADKLKRQVREKQSLSDSPLDKQKKLLHKDKTESVSSASYMLHEDEPDSLSTKERQKLAKPRYDKQKSLQQDDKSETVFSTQHKPHQDDLDKQGLQSKETQKVQELPYSEEKRLWQEDILDALDKSYSKQQTKEKLAQRLQEGYLGRQYGSEISFSSEVTALESQNLRTISFNLTDPPKDKWTLTAVQWDEMYTDQSYYNITCDFSVACEKMMPREFLEKYYKEGGKFLTLFPDGTAQLFYPSGNLAIIVIENDMKDYCCIVYADKPNNADFLAMFDSNGKGTCYYPNGTIWININAVGGDYADDTGNRVKTWKWKNNLNSSNPPPFKPIFISLNLNIGIRILGQDKIVVSFLAMGRQARFSVGAKVEVTATESLPLKQVSKEDLLLFASKIKIQILLNKLNEFLNCPSNRQWTKIKPRSYLLSQTQKLIYLCKLSKLGRDVGTLVQTVIDENSRPM</sequence>
<dbReference type="PANTHER" id="PTHR23093">
    <property type="entry name" value="SIMILAR TO CHROMOSOME 3 OPEN READING FRAME 20"/>
    <property type="match status" value="1"/>
</dbReference>
<dbReference type="GeneID" id="117366632"/>
<dbReference type="CTD" id="131831"/>
<feature type="domain" description="FAM194 C-terminal" evidence="2">
    <location>
        <begin position="857"/>
        <end position="1057"/>
    </location>
</feature>
<reference evidence="4" key="1">
    <citation type="submission" date="2025-08" db="UniProtKB">
        <authorList>
            <consortium name="RefSeq"/>
        </authorList>
    </citation>
    <scope>IDENTIFICATION</scope>
</reference>
<feature type="compositionally biased region" description="Basic and acidic residues" evidence="1">
    <location>
        <begin position="369"/>
        <end position="398"/>
    </location>
</feature>
<feature type="compositionally biased region" description="Acidic residues" evidence="1">
    <location>
        <begin position="621"/>
        <end position="633"/>
    </location>
</feature>
<dbReference type="Pfam" id="PF14977">
    <property type="entry name" value="FAM194"/>
    <property type="match status" value="1"/>
</dbReference>
<organism evidence="3 4">
    <name type="scientific">Geotrypetes seraphini</name>
    <name type="common">Gaboon caecilian</name>
    <name type="synonym">Caecilia seraphini</name>
    <dbReference type="NCBI Taxonomy" id="260995"/>
    <lineage>
        <taxon>Eukaryota</taxon>
        <taxon>Metazoa</taxon>
        <taxon>Chordata</taxon>
        <taxon>Craniata</taxon>
        <taxon>Vertebrata</taxon>
        <taxon>Euteleostomi</taxon>
        <taxon>Amphibia</taxon>
        <taxon>Gymnophiona</taxon>
        <taxon>Geotrypetes</taxon>
    </lineage>
</organism>
<dbReference type="InterPro" id="IPR029281">
    <property type="entry name" value="FAM194_C"/>
</dbReference>
<dbReference type="AlphaFoldDB" id="A0A6P8SDH0"/>
<dbReference type="PANTHER" id="PTHR23093:SF17">
    <property type="entry name" value="GLUTAMATE-RICH PROTEIN 6B"/>
    <property type="match status" value="1"/>
</dbReference>
<feature type="compositionally biased region" description="Basic and acidic residues" evidence="1">
    <location>
        <begin position="327"/>
        <end position="354"/>
    </location>
</feature>
<feature type="compositionally biased region" description="Polar residues" evidence="1">
    <location>
        <begin position="11"/>
        <end position="22"/>
    </location>
</feature>
<dbReference type="RefSeq" id="XP_033814131.1">
    <property type="nucleotide sequence ID" value="XM_033958240.1"/>
</dbReference>
<evidence type="ECO:0000259" key="2">
    <source>
        <dbReference type="Pfam" id="PF14977"/>
    </source>
</evidence>
<proteinExistence type="predicted"/>
<evidence type="ECO:0000313" key="3">
    <source>
        <dbReference type="Proteomes" id="UP000515159"/>
    </source>
</evidence>
<dbReference type="Proteomes" id="UP000515159">
    <property type="component" value="Chromosome 9"/>
</dbReference>
<gene>
    <name evidence="4" type="primary">ERICH6</name>
</gene>
<dbReference type="KEGG" id="gsh:117366632"/>
<evidence type="ECO:0000313" key="4">
    <source>
        <dbReference type="RefSeq" id="XP_033814131.1"/>
    </source>
</evidence>
<feature type="compositionally biased region" description="Basic and acidic residues" evidence="1">
    <location>
        <begin position="643"/>
        <end position="674"/>
    </location>
</feature>
<feature type="compositionally biased region" description="Basic and acidic residues" evidence="1">
    <location>
        <begin position="1"/>
        <end position="10"/>
    </location>
</feature>
<feature type="compositionally biased region" description="Basic and acidic residues" evidence="1">
    <location>
        <begin position="291"/>
        <end position="303"/>
    </location>
</feature>
<protein>
    <submittedName>
        <fullName evidence="4">Glutamate-rich protein 6</fullName>
    </submittedName>
</protein>
<feature type="compositionally biased region" description="Basic and acidic residues" evidence="1">
    <location>
        <begin position="429"/>
        <end position="438"/>
    </location>
</feature>
<evidence type="ECO:0000256" key="1">
    <source>
        <dbReference type="SAM" id="MobiDB-lite"/>
    </source>
</evidence>
<feature type="compositionally biased region" description="Basic residues" evidence="1">
    <location>
        <begin position="355"/>
        <end position="368"/>
    </location>
</feature>
<accession>A0A6P8SDH0</accession>
<feature type="region of interest" description="Disordered" evidence="1">
    <location>
        <begin position="286"/>
        <end position="746"/>
    </location>
</feature>
<name>A0A6P8SDH0_GEOSA</name>
<feature type="compositionally biased region" description="Basic and acidic residues" evidence="1">
    <location>
        <begin position="501"/>
        <end position="520"/>
    </location>
</feature>
<feature type="region of interest" description="Disordered" evidence="1">
    <location>
        <begin position="1"/>
        <end position="23"/>
    </location>
</feature>
<keyword evidence="3" id="KW-1185">Reference proteome</keyword>